<dbReference type="Pfam" id="PF16677">
    <property type="entry name" value="GP3_package"/>
    <property type="match status" value="1"/>
</dbReference>
<name>A0A9D2GSL9_9BACT</name>
<protein>
    <submittedName>
        <fullName evidence="1">DNA-packaging protein</fullName>
    </submittedName>
</protein>
<dbReference type="InterPro" id="IPR032066">
    <property type="entry name" value="GP3_package"/>
</dbReference>
<accession>A0A9D2GSL9</accession>
<sequence length="123" mass="14103">MNRKYKKAKDLEKKAEEYFAIQEEQNKPCSIAGISYYMGFADKSEFLDLEKMAEFAPVINRIKLRMESQAIDMLTDKSYATTGVIFNLKCSFGYSDKQVAGKDDMAELMQNARKLIDEAQSDE</sequence>
<dbReference type="Proteomes" id="UP000824176">
    <property type="component" value="Unassembled WGS sequence"/>
</dbReference>
<evidence type="ECO:0000313" key="2">
    <source>
        <dbReference type="Proteomes" id="UP000824176"/>
    </source>
</evidence>
<dbReference type="AlphaFoldDB" id="A0A9D2GSL9"/>
<dbReference type="Gene3D" id="1.10.132.80">
    <property type="match status" value="1"/>
</dbReference>
<dbReference type="EMBL" id="DXAQ01000024">
    <property type="protein sequence ID" value="HIZ88637.1"/>
    <property type="molecule type" value="Genomic_DNA"/>
</dbReference>
<proteinExistence type="predicted"/>
<comment type="caution">
    <text evidence="1">The sequence shown here is derived from an EMBL/GenBank/DDBJ whole genome shotgun (WGS) entry which is preliminary data.</text>
</comment>
<gene>
    <name evidence="1" type="ORF">H9804_01730</name>
</gene>
<reference evidence="1" key="2">
    <citation type="submission" date="2021-04" db="EMBL/GenBank/DDBJ databases">
        <authorList>
            <person name="Gilroy R."/>
        </authorList>
    </citation>
    <scope>NUCLEOTIDE SEQUENCE</scope>
    <source>
        <strain evidence="1">ChiW4-1371</strain>
    </source>
</reference>
<organism evidence="1 2">
    <name type="scientific">Candidatus Mucispirillum faecigallinarum</name>
    <dbReference type="NCBI Taxonomy" id="2838699"/>
    <lineage>
        <taxon>Bacteria</taxon>
        <taxon>Pseudomonadati</taxon>
        <taxon>Deferribacterota</taxon>
        <taxon>Deferribacteres</taxon>
        <taxon>Deferribacterales</taxon>
        <taxon>Mucispirillaceae</taxon>
        <taxon>Mucispirillum</taxon>
    </lineage>
</organism>
<evidence type="ECO:0000313" key="1">
    <source>
        <dbReference type="EMBL" id="HIZ88637.1"/>
    </source>
</evidence>
<reference evidence="1" key="1">
    <citation type="journal article" date="2021" name="PeerJ">
        <title>Extensive microbial diversity within the chicken gut microbiome revealed by metagenomics and culture.</title>
        <authorList>
            <person name="Gilroy R."/>
            <person name="Ravi A."/>
            <person name="Getino M."/>
            <person name="Pursley I."/>
            <person name="Horton D.L."/>
            <person name="Alikhan N.F."/>
            <person name="Baker D."/>
            <person name="Gharbi K."/>
            <person name="Hall N."/>
            <person name="Watson M."/>
            <person name="Adriaenssens E.M."/>
            <person name="Foster-Nyarko E."/>
            <person name="Jarju S."/>
            <person name="Secka A."/>
            <person name="Antonio M."/>
            <person name="Oren A."/>
            <person name="Chaudhuri R.R."/>
            <person name="La Ragione R."/>
            <person name="Hildebrand F."/>
            <person name="Pallen M.J."/>
        </authorList>
    </citation>
    <scope>NUCLEOTIDE SEQUENCE</scope>
    <source>
        <strain evidence="1">ChiW4-1371</strain>
    </source>
</reference>